<dbReference type="InterPro" id="IPR050819">
    <property type="entry name" value="Tripeptidyl-peptidase_I"/>
</dbReference>
<name>A0A0C3F1H7_PILCF</name>
<dbReference type="InParanoid" id="A0A0C3F1H7"/>
<dbReference type="GO" id="GO:0004252">
    <property type="term" value="F:serine-type endopeptidase activity"/>
    <property type="evidence" value="ECO:0007669"/>
    <property type="project" value="InterPro"/>
</dbReference>
<dbReference type="GO" id="GO:0006508">
    <property type="term" value="P:proteolysis"/>
    <property type="evidence" value="ECO:0007669"/>
    <property type="project" value="InterPro"/>
</dbReference>
<organism evidence="3 4">
    <name type="scientific">Piloderma croceum (strain F 1598)</name>
    <dbReference type="NCBI Taxonomy" id="765440"/>
    <lineage>
        <taxon>Eukaryota</taxon>
        <taxon>Fungi</taxon>
        <taxon>Dikarya</taxon>
        <taxon>Basidiomycota</taxon>
        <taxon>Agaricomycotina</taxon>
        <taxon>Agaricomycetes</taxon>
        <taxon>Agaricomycetidae</taxon>
        <taxon>Atheliales</taxon>
        <taxon>Atheliaceae</taxon>
        <taxon>Piloderma</taxon>
    </lineage>
</organism>
<protein>
    <recommendedName>
        <fullName evidence="2">Peptidase S53 domain-containing protein</fullName>
    </recommendedName>
</protein>
<proteinExistence type="predicted"/>
<dbReference type="AlphaFoldDB" id="A0A0C3F1H7"/>
<dbReference type="GO" id="GO:0008240">
    <property type="term" value="F:tripeptidyl-peptidase activity"/>
    <property type="evidence" value="ECO:0007669"/>
    <property type="project" value="TreeGrafter"/>
</dbReference>
<feature type="domain" description="Peptidase S53" evidence="2">
    <location>
        <begin position="1"/>
        <end position="224"/>
    </location>
</feature>
<sequence>MVAQTLIDPNMLVSKLVTYSTDTGQNLDIQYTVGAVQGVPITFISVGPNNRDGFKRHLDFAQYLLSMPQPPQVVTTSYGFDESNVDPRFAIFASGDGGVGREPTVNCPLYAGKFNPNGCTFPNVTTQAVNVEPVNGGKYENDYGTSAASLMFASVIALLNDQCITTRNRPLGFLNPLLYANPSILNDITSDSNPNRFSSIDSWDPVTGLGTPNYTTLRRVVGVGG</sequence>
<keyword evidence="4" id="KW-1185">Reference proteome</keyword>
<accession>A0A0C3F1H7</accession>
<evidence type="ECO:0000313" key="4">
    <source>
        <dbReference type="Proteomes" id="UP000054166"/>
    </source>
</evidence>
<dbReference type="PROSITE" id="PS51695">
    <property type="entry name" value="SEDOLISIN"/>
    <property type="match status" value="1"/>
</dbReference>
<comment type="caution">
    <text evidence="1">Lacks conserved residue(s) required for the propagation of feature annotation.</text>
</comment>
<dbReference type="HOGENOM" id="CLU_1230324_0_0_1"/>
<dbReference type="PANTHER" id="PTHR14218:SF19">
    <property type="entry name" value="SERINE PROTEASE AORO, PUTATIVE (AFU_ORTHOLOGUE AFUA_6G10250)-RELATED"/>
    <property type="match status" value="1"/>
</dbReference>
<reference evidence="4" key="2">
    <citation type="submission" date="2015-01" db="EMBL/GenBank/DDBJ databases">
        <title>Evolutionary Origins and Diversification of the Mycorrhizal Mutualists.</title>
        <authorList>
            <consortium name="DOE Joint Genome Institute"/>
            <consortium name="Mycorrhizal Genomics Consortium"/>
            <person name="Kohler A."/>
            <person name="Kuo A."/>
            <person name="Nagy L.G."/>
            <person name="Floudas D."/>
            <person name="Copeland A."/>
            <person name="Barry K.W."/>
            <person name="Cichocki N."/>
            <person name="Veneault-Fourrey C."/>
            <person name="LaButti K."/>
            <person name="Lindquist E.A."/>
            <person name="Lipzen A."/>
            <person name="Lundell T."/>
            <person name="Morin E."/>
            <person name="Murat C."/>
            <person name="Riley R."/>
            <person name="Ohm R."/>
            <person name="Sun H."/>
            <person name="Tunlid A."/>
            <person name="Henrissat B."/>
            <person name="Grigoriev I.V."/>
            <person name="Hibbett D.S."/>
            <person name="Martin F."/>
        </authorList>
    </citation>
    <scope>NUCLEOTIDE SEQUENCE [LARGE SCALE GENOMIC DNA]</scope>
    <source>
        <strain evidence="4">F 1598</strain>
    </source>
</reference>
<dbReference type="InterPro" id="IPR036852">
    <property type="entry name" value="Peptidase_S8/S53_dom_sf"/>
</dbReference>
<evidence type="ECO:0000313" key="3">
    <source>
        <dbReference type="EMBL" id="KIM73806.1"/>
    </source>
</evidence>
<dbReference type="Proteomes" id="UP000054166">
    <property type="component" value="Unassembled WGS sequence"/>
</dbReference>
<dbReference type="PANTHER" id="PTHR14218">
    <property type="entry name" value="PROTEASE S8 TRIPEPTIDYL PEPTIDASE I CLN2"/>
    <property type="match status" value="1"/>
</dbReference>
<reference evidence="3 4" key="1">
    <citation type="submission" date="2014-04" db="EMBL/GenBank/DDBJ databases">
        <authorList>
            <consortium name="DOE Joint Genome Institute"/>
            <person name="Kuo A."/>
            <person name="Tarkka M."/>
            <person name="Buscot F."/>
            <person name="Kohler A."/>
            <person name="Nagy L.G."/>
            <person name="Floudas D."/>
            <person name="Copeland A."/>
            <person name="Barry K.W."/>
            <person name="Cichocki N."/>
            <person name="Veneault-Fourrey C."/>
            <person name="LaButti K."/>
            <person name="Lindquist E.A."/>
            <person name="Lipzen A."/>
            <person name="Lundell T."/>
            <person name="Morin E."/>
            <person name="Murat C."/>
            <person name="Sun H."/>
            <person name="Tunlid A."/>
            <person name="Henrissat B."/>
            <person name="Grigoriev I.V."/>
            <person name="Hibbett D.S."/>
            <person name="Martin F."/>
            <person name="Nordberg H.P."/>
            <person name="Cantor M.N."/>
            <person name="Hua S.X."/>
        </authorList>
    </citation>
    <scope>NUCLEOTIDE SEQUENCE [LARGE SCALE GENOMIC DNA]</scope>
    <source>
        <strain evidence="3 4">F 1598</strain>
    </source>
</reference>
<evidence type="ECO:0000259" key="2">
    <source>
        <dbReference type="PROSITE" id="PS51695"/>
    </source>
</evidence>
<gene>
    <name evidence="3" type="ORF">PILCRDRAFT_92878</name>
</gene>
<dbReference type="STRING" id="765440.A0A0C3F1H7"/>
<dbReference type="OrthoDB" id="409122at2759"/>
<evidence type="ECO:0000256" key="1">
    <source>
        <dbReference type="PROSITE-ProRule" id="PRU01032"/>
    </source>
</evidence>
<dbReference type="InterPro" id="IPR030400">
    <property type="entry name" value="Sedolisin_dom"/>
</dbReference>
<dbReference type="Gene3D" id="3.40.50.200">
    <property type="entry name" value="Peptidase S8/S53 domain"/>
    <property type="match status" value="2"/>
</dbReference>
<dbReference type="EMBL" id="KN833073">
    <property type="protein sequence ID" value="KIM73806.1"/>
    <property type="molecule type" value="Genomic_DNA"/>
</dbReference>
<dbReference type="SUPFAM" id="SSF52743">
    <property type="entry name" value="Subtilisin-like"/>
    <property type="match status" value="1"/>
</dbReference>